<keyword evidence="11" id="KW-0808">Transferase</keyword>
<comment type="function">
    <text evidence="8">Subunit of the oligosaccharyl transferase (OST) complex that catalyzes the initial transfer of a defined glycan (Glc(3)Man(9)GlcNAc(2) in eukaryotes) from the lipid carrier dolichol-pyrophosphate to an asparagine residue within an Asn-X-Ser/Thr consensus motif in nascent polypeptide chains, the first step in protein N-glycosylation. N-glycosylation occurs cotranslationally and the complex associates with the Sec61 complex at the channel-forming translocon complex that mediates protein translocation across the endoplasmic reticulum (ER).</text>
</comment>
<evidence type="ECO:0000256" key="5">
    <source>
        <dbReference type="ARBA" id="ARBA00022824"/>
    </source>
</evidence>
<dbReference type="InterPro" id="IPR005013">
    <property type="entry name" value="DDOST_48_kDa_subunit"/>
</dbReference>
<feature type="domain" description="OST48 N-terminal" evidence="9">
    <location>
        <begin position="24"/>
        <end position="275"/>
    </location>
</feature>
<proteinExistence type="inferred from homology"/>
<evidence type="ECO:0000256" key="8">
    <source>
        <dbReference type="RuleBase" id="RU361142"/>
    </source>
</evidence>
<name>A0ABR4MWQ7_9FUNG</name>
<feature type="domain" description="OST48 middle" evidence="10">
    <location>
        <begin position="289"/>
        <end position="425"/>
    </location>
</feature>
<evidence type="ECO:0000256" key="1">
    <source>
        <dbReference type="ARBA" id="ARBA00004479"/>
    </source>
</evidence>
<feature type="signal peptide" evidence="8">
    <location>
        <begin position="1"/>
        <end position="17"/>
    </location>
</feature>
<gene>
    <name evidence="11" type="primary">WBP1</name>
    <name evidence="11" type="ORF">HK105_208881</name>
</gene>
<evidence type="ECO:0000256" key="4">
    <source>
        <dbReference type="ARBA" id="ARBA00022692"/>
    </source>
</evidence>
<comment type="similarity">
    <text evidence="3 8">Belongs to the DDOST 48 kDa subunit family.</text>
</comment>
<evidence type="ECO:0000256" key="2">
    <source>
        <dbReference type="ARBA" id="ARBA00004922"/>
    </source>
</evidence>
<keyword evidence="5 8" id="KW-0256">Endoplasmic reticulum</keyword>
<dbReference type="GO" id="GO:0016740">
    <property type="term" value="F:transferase activity"/>
    <property type="evidence" value="ECO:0007669"/>
    <property type="project" value="UniProtKB-KW"/>
</dbReference>
<keyword evidence="6 8" id="KW-1133">Transmembrane helix</keyword>
<sequence length="437" mass="47508">MMLASLLLLLAAGTAAARPAAGARTLVLLDAAADAQRFAAFLHDLEGRGHVLDMRSAGDLAKGAFGLVSFDELVYDHAVILAPKAPSFGGALKIGNLVDFVNAGGNVLLTASSEVSEAVRDFAYEFTADFDEPGTAVIDRFNSVGTDPTRVLSSAFSPSASNVVSDAIRSGPPVLFKGVAHKLSGKNPLSFSVLSASSAAFAYDPTDKQRLIKDPLAGHAISLISAFQARNNARVVFAGSADMFSDEFFDATITVGDKTVASGNRRLASEVSQWAFQEKSVLRIEATKHHRVGESGQHGIYRIKDEMEYEADIQVWDGEAWVPFVASDVQFEAVMLDPYVRATMNASGGHYSARFTLPDQHGVFTFKLDYKRHGLSYIHASETVQVRPFRHDQYPRFLTVAFPYYANIFSMMAGFFVFSLLFVFNRDTNTKVKAKTQ</sequence>
<evidence type="ECO:0000256" key="3">
    <source>
        <dbReference type="ARBA" id="ARBA00008743"/>
    </source>
</evidence>
<keyword evidence="8" id="KW-0732">Signal</keyword>
<keyword evidence="12" id="KW-1185">Reference proteome</keyword>
<reference evidence="11 12" key="1">
    <citation type="submission" date="2023-09" db="EMBL/GenBank/DDBJ databases">
        <title>Pangenome analysis of Batrachochytrium dendrobatidis and related Chytrids.</title>
        <authorList>
            <person name="Yacoub M.N."/>
            <person name="Stajich J.E."/>
            <person name="James T.Y."/>
        </authorList>
    </citation>
    <scope>NUCLEOTIDE SEQUENCE [LARGE SCALE GENOMIC DNA]</scope>
    <source>
        <strain evidence="11 12">JEL0888</strain>
    </source>
</reference>
<keyword evidence="4 8" id="KW-0812">Transmembrane</keyword>
<dbReference type="EMBL" id="JADGIZ020000094">
    <property type="protein sequence ID" value="KAL2911673.1"/>
    <property type="molecule type" value="Genomic_DNA"/>
</dbReference>
<evidence type="ECO:0000256" key="7">
    <source>
        <dbReference type="ARBA" id="ARBA00023136"/>
    </source>
</evidence>
<comment type="subcellular location">
    <subcellularLocation>
        <location evidence="8">Endoplasmic reticulum membrane</location>
        <topology evidence="8">Single-pass type I membrane protein</topology>
    </subcellularLocation>
    <subcellularLocation>
        <location evidence="1">Membrane</location>
        <topology evidence="1">Single-pass type I membrane protein</topology>
    </subcellularLocation>
</comment>
<accession>A0ABR4MWQ7</accession>
<organism evidence="11 12">
    <name type="scientific">Polyrhizophydium stewartii</name>
    <dbReference type="NCBI Taxonomy" id="2732419"/>
    <lineage>
        <taxon>Eukaryota</taxon>
        <taxon>Fungi</taxon>
        <taxon>Fungi incertae sedis</taxon>
        <taxon>Chytridiomycota</taxon>
        <taxon>Chytridiomycota incertae sedis</taxon>
        <taxon>Chytridiomycetes</taxon>
        <taxon>Rhizophydiales</taxon>
        <taxon>Rhizophydiales incertae sedis</taxon>
        <taxon>Polyrhizophydium</taxon>
    </lineage>
</organism>
<comment type="subunit">
    <text evidence="8">Component of the oligosaccharyltransferase (OST) complex.</text>
</comment>
<evidence type="ECO:0000313" key="11">
    <source>
        <dbReference type="EMBL" id="KAL2911673.1"/>
    </source>
</evidence>
<keyword evidence="7 8" id="KW-0472">Membrane</keyword>
<feature type="transmembrane region" description="Helical" evidence="8">
    <location>
        <begin position="404"/>
        <end position="424"/>
    </location>
</feature>
<comment type="pathway">
    <text evidence="2 8">Protein modification; protein glycosylation.</text>
</comment>
<dbReference type="Pfam" id="PF03345">
    <property type="entry name" value="OST48_N"/>
    <property type="match status" value="1"/>
</dbReference>
<dbReference type="InterPro" id="IPR055457">
    <property type="entry name" value="OST48_N"/>
</dbReference>
<dbReference type="Proteomes" id="UP001527925">
    <property type="component" value="Unassembled WGS sequence"/>
</dbReference>
<protein>
    <recommendedName>
        <fullName evidence="8">Dolichyl-diphosphooligosaccharide--protein glycosyltransferase subunit WBP1</fullName>
        <shortName evidence="8">Oligosaccharyl transferase subunit WBP1</shortName>
    </recommendedName>
</protein>
<evidence type="ECO:0000259" key="10">
    <source>
        <dbReference type="Pfam" id="PF23358"/>
    </source>
</evidence>
<evidence type="ECO:0000259" key="9">
    <source>
        <dbReference type="Pfam" id="PF03345"/>
    </source>
</evidence>
<dbReference type="Pfam" id="PF23358">
    <property type="entry name" value="OST48_MD"/>
    <property type="match status" value="1"/>
</dbReference>
<feature type="chain" id="PRO_5044956170" description="Dolichyl-diphosphooligosaccharide--protein glycosyltransferase subunit WBP1" evidence="8">
    <location>
        <begin position="18"/>
        <end position="437"/>
    </location>
</feature>
<dbReference type="PANTHER" id="PTHR10830:SF0">
    <property type="entry name" value="DOLICHYL-DIPHOSPHOOLIGOSACCHARIDE--PROTEIN GLYCOSYLTRANSFERASE 48 KDA SUBUNIT"/>
    <property type="match status" value="1"/>
</dbReference>
<evidence type="ECO:0000313" key="12">
    <source>
        <dbReference type="Proteomes" id="UP001527925"/>
    </source>
</evidence>
<comment type="caution">
    <text evidence="11">The sequence shown here is derived from an EMBL/GenBank/DDBJ whole genome shotgun (WGS) entry which is preliminary data.</text>
</comment>
<dbReference type="PANTHER" id="PTHR10830">
    <property type="entry name" value="DOLICHYL-DIPHOSPHOOLIGOSACCHARIDE--PROTEIN GLYCOSYLTRANSFERASE 48 KDA SUBUNIT"/>
    <property type="match status" value="1"/>
</dbReference>
<dbReference type="InterPro" id="IPR055459">
    <property type="entry name" value="OST48_MD"/>
</dbReference>
<evidence type="ECO:0000256" key="6">
    <source>
        <dbReference type="ARBA" id="ARBA00022989"/>
    </source>
</evidence>